<protein>
    <submittedName>
        <fullName evidence="5">Sortase</fullName>
    </submittedName>
</protein>
<dbReference type="AlphaFoldDB" id="A0A6G8Q545"/>
<dbReference type="NCBIfam" id="TIGR01076">
    <property type="entry name" value="sortase_fam"/>
    <property type="match status" value="1"/>
</dbReference>
<dbReference type="SUPFAM" id="SSF63817">
    <property type="entry name" value="Sortase"/>
    <property type="match status" value="1"/>
</dbReference>
<feature type="compositionally biased region" description="Polar residues" evidence="3">
    <location>
        <begin position="61"/>
        <end position="74"/>
    </location>
</feature>
<keyword evidence="4" id="KW-0812">Transmembrane</keyword>
<feature type="active site" description="Acyl-thioester intermediate" evidence="2">
    <location>
        <position position="198"/>
    </location>
</feature>
<dbReference type="InterPro" id="IPR042003">
    <property type="entry name" value="Sortase_E"/>
</dbReference>
<evidence type="ECO:0000256" key="3">
    <source>
        <dbReference type="SAM" id="MobiDB-lite"/>
    </source>
</evidence>
<dbReference type="GO" id="GO:0016787">
    <property type="term" value="F:hydrolase activity"/>
    <property type="evidence" value="ECO:0007669"/>
    <property type="project" value="UniProtKB-KW"/>
</dbReference>
<dbReference type="KEGG" id="rub:GBA63_02345"/>
<keyword evidence="4" id="KW-1133">Transmembrane helix</keyword>
<evidence type="ECO:0000313" key="6">
    <source>
        <dbReference type="Proteomes" id="UP000501452"/>
    </source>
</evidence>
<name>A0A6G8Q545_9ACTN</name>
<keyword evidence="6" id="KW-1185">Reference proteome</keyword>
<accession>A0A6G8Q545</accession>
<gene>
    <name evidence="5" type="ORF">GBA63_02345</name>
</gene>
<evidence type="ECO:0000313" key="5">
    <source>
        <dbReference type="EMBL" id="QIN81595.1"/>
    </source>
</evidence>
<dbReference type="EMBL" id="CP045119">
    <property type="protein sequence ID" value="QIN81595.1"/>
    <property type="molecule type" value="Genomic_DNA"/>
</dbReference>
<feature type="transmembrane region" description="Helical" evidence="4">
    <location>
        <begin position="16"/>
        <end position="39"/>
    </location>
</feature>
<dbReference type="Pfam" id="PF04203">
    <property type="entry name" value="Sortase"/>
    <property type="match status" value="1"/>
</dbReference>
<feature type="active site" description="Proton donor/acceptor" evidence="2">
    <location>
        <position position="131"/>
    </location>
</feature>
<proteinExistence type="predicted"/>
<evidence type="ECO:0000256" key="1">
    <source>
        <dbReference type="ARBA" id="ARBA00022801"/>
    </source>
</evidence>
<feature type="region of interest" description="Disordered" evidence="3">
    <location>
        <begin position="47"/>
        <end position="74"/>
    </location>
</feature>
<dbReference type="Gene3D" id="2.40.260.10">
    <property type="entry name" value="Sortase"/>
    <property type="match status" value="1"/>
</dbReference>
<keyword evidence="4" id="KW-0472">Membrane</keyword>
<dbReference type="InterPro" id="IPR005754">
    <property type="entry name" value="Sortase"/>
</dbReference>
<dbReference type="CDD" id="cd05830">
    <property type="entry name" value="Sortase_E"/>
    <property type="match status" value="1"/>
</dbReference>
<dbReference type="InterPro" id="IPR023365">
    <property type="entry name" value="Sortase_dom-sf"/>
</dbReference>
<dbReference type="Proteomes" id="UP000501452">
    <property type="component" value="Chromosome"/>
</dbReference>
<reference evidence="5 6" key="1">
    <citation type="submission" date="2019-10" db="EMBL/GenBank/DDBJ databases">
        <title>Rubrobacter sp nov SCSIO 52090 isolated from a deep-sea sediment in the South China Sea.</title>
        <authorList>
            <person name="Chen R.W."/>
        </authorList>
    </citation>
    <scope>NUCLEOTIDE SEQUENCE [LARGE SCALE GENOMIC DNA]</scope>
    <source>
        <strain evidence="5 6">SCSIO 52909</strain>
    </source>
</reference>
<sequence>MLQSRADMERSRAKKIILWVLSPIMVLAGIALIASFLLAGRLDSTATNSEDPGGFNVPRLETTQGNEETTQAGPQDTTLKLTVPAMSRVEDDEIPSTTGDDEAKLKEYAAIHLEGTGFPWQDEANVYIAGHRLGFPNTESWLTFWDMDKVSVGDEVFVTDAEGTEYTYKVFKEFTVGPSDTSVTNAEPGKNILTLQTCTLPDYSQRLIIQAELTDTSEKAA</sequence>
<keyword evidence="1" id="KW-0378">Hydrolase</keyword>
<evidence type="ECO:0000256" key="4">
    <source>
        <dbReference type="SAM" id="Phobius"/>
    </source>
</evidence>
<evidence type="ECO:0000256" key="2">
    <source>
        <dbReference type="PIRSR" id="PIRSR605754-1"/>
    </source>
</evidence>
<organism evidence="5 6">
    <name type="scientific">Rubrobacter tropicus</name>
    <dbReference type="NCBI Taxonomy" id="2653851"/>
    <lineage>
        <taxon>Bacteria</taxon>
        <taxon>Bacillati</taxon>
        <taxon>Actinomycetota</taxon>
        <taxon>Rubrobacteria</taxon>
        <taxon>Rubrobacterales</taxon>
        <taxon>Rubrobacteraceae</taxon>
        <taxon>Rubrobacter</taxon>
    </lineage>
</organism>